<dbReference type="InterPro" id="IPR013525">
    <property type="entry name" value="ABC2_TM"/>
</dbReference>
<dbReference type="KEGG" id="sgra:EX895_001492"/>
<dbReference type="PANTHER" id="PTHR19241">
    <property type="entry name" value="ATP-BINDING CASSETTE TRANSPORTER"/>
    <property type="match status" value="1"/>
</dbReference>
<comment type="caution">
    <text evidence="12">The sequence shown here is derived from an EMBL/GenBank/DDBJ whole genome shotgun (WGS) entry which is preliminary data.</text>
</comment>
<feature type="compositionally biased region" description="Polar residues" evidence="9">
    <location>
        <begin position="36"/>
        <end position="48"/>
    </location>
</feature>
<dbReference type="SMART" id="SM00382">
    <property type="entry name" value="AAA"/>
    <property type="match status" value="2"/>
</dbReference>
<dbReference type="SUPFAM" id="SSF52540">
    <property type="entry name" value="P-loop containing nucleoside triphosphate hydrolases"/>
    <property type="match status" value="2"/>
</dbReference>
<comment type="similarity">
    <text evidence="2">Belongs to the ABC transporter superfamily. ABCG family. PDR (TC 3.A.1.205) subfamily.</text>
</comment>
<dbReference type="GeneID" id="40724387"/>
<feature type="compositionally biased region" description="Low complexity" evidence="9">
    <location>
        <begin position="49"/>
        <end position="58"/>
    </location>
</feature>
<feature type="compositionally biased region" description="Basic and acidic residues" evidence="9">
    <location>
        <begin position="1539"/>
        <end position="1552"/>
    </location>
</feature>
<evidence type="ECO:0000256" key="5">
    <source>
        <dbReference type="ARBA" id="ARBA00022741"/>
    </source>
</evidence>
<evidence type="ECO:0000256" key="1">
    <source>
        <dbReference type="ARBA" id="ARBA00004141"/>
    </source>
</evidence>
<feature type="transmembrane region" description="Helical" evidence="10">
    <location>
        <begin position="580"/>
        <end position="602"/>
    </location>
</feature>
<feature type="transmembrane region" description="Helical" evidence="10">
    <location>
        <begin position="1258"/>
        <end position="1276"/>
    </location>
</feature>
<dbReference type="InterPro" id="IPR010929">
    <property type="entry name" value="PDR_CDR_ABC"/>
</dbReference>
<dbReference type="GO" id="GO:0140359">
    <property type="term" value="F:ABC-type transporter activity"/>
    <property type="evidence" value="ECO:0007669"/>
    <property type="project" value="InterPro"/>
</dbReference>
<keyword evidence="5" id="KW-0547">Nucleotide-binding</keyword>
<keyword evidence="8 10" id="KW-0472">Membrane</keyword>
<dbReference type="InterPro" id="IPR029481">
    <property type="entry name" value="ABC_trans_N"/>
</dbReference>
<keyword evidence="3" id="KW-0813">Transport</keyword>
<dbReference type="RefSeq" id="XP_029741692.1">
    <property type="nucleotide sequence ID" value="XM_029882091.1"/>
</dbReference>
<evidence type="ECO:0000256" key="3">
    <source>
        <dbReference type="ARBA" id="ARBA00022448"/>
    </source>
</evidence>
<dbReference type="PROSITE" id="PS50893">
    <property type="entry name" value="ABC_TRANSPORTER_2"/>
    <property type="match status" value="2"/>
</dbReference>
<dbReference type="CDD" id="cd03232">
    <property type="entry name" value="ABCG_PDR_domain2"/>
    <property type="match status" value="1"/>
</dbReference>
<organism evidence="12 13">
    <name type="scientific">Sporisorium graminicola</name>
    <dbReference type="NCBI Taxonomy" id="280036"/>
    <lineage>
        <taxon>Eukaryota</taxon>
        <taxon>Fungi</taxon>
        <taxon>Dikarya</taxon>
        <taxon>Basidiomycota</taxon>
        <taxon>Ustilaginomycotina</taxon>
        <taxon>Ustilaginomycetes</taxon>
        <taxon>Ustilaginales</taxon>
        <taxon>Ustilaginaceae</taxon>
        <taxon>Sporisorium</taxon>
    </lineage>
</organism>
<dbReference type="FunFam" id="3.40.50.300:FF:000054">
    <property type="entry name" value="ABC multidrug transporter atrF"/>
    <property type="match status" value="1"/>
</dbReference>
<name>A0A4U7KZF2_9BASI</name>
<proteinExistence type="inferred from homology"/>
<reference evidence="12 13" key="1">
    <citation type="submission" date="2019-05" db="EMBL/GenBank/DDBJ databases">
        <title>Sporisorium graminicola CBS 10092 draft sequencing and annotation.</title>
        <authorList>
            <person name="Solano-Gonzalez S."/>
            <person name="Caddick M.X."/>
            <person name="Darby A."/>
        </authorList>
    </citation>
    <scope>NUCLEOTIDE SEQUENCE [LARGE SCALE GENOMIC DNA]</scope>
    <source>
        <strain evidence="12 13">CBS 10092</strain>
    </source>
</reference>
<evidence type="ECO:0000313" key="13">
    <source>
        <dbReference type="Proteomes" id="UP000306050"/>
    </source>
</evidence>
<dbReference type="InterPro" id="IPR034003">
    <property type="entry name" value="ABCG_PDR_2"/>
</dbReference>
<dbReference type="Pfam" id="PF00005">
    <property type="entry name" value="ABC_tran"/>
    <property type="match status" value="2"/>
</dbReference>
<dbReference type="Pfam" id="PF06422">
    <property type="entry name" value="PDR_CDR"/>
    <property type="match status" value="1"/>
</dbReference>
<feature type="domain" description="ABC transporter" evidence="11">
    <location>
        <begin position="885"/>
        <end position="1127"/>
    </location>
</feature>
<dbReference type="GO" id="GO:0016887">
    <property type="term" value="F:ATP hydrolysis activity"/>
    <property type="evidence" value="ECO:0007669"/>
    <property type="project" value="InterPro"/>
</dbReference>
<keyword evidence="7 10" id="KW-1133">Transmembrane helix</keyword>
<dbReference type="Proteomes" id="UP000306050">
    <property type="component" value="Chromosome SGRAM_11"/>
</dbReference>
<feature type="transmembrane region" description="Helical" evidence="10">
    <location>
        <begin position="1397"/>
        <end position="1417"/>
    </location>
</feature>
<evidence type="ECO:0000256" key="6">
    <source>
        <dbReference type="ARBA" id="ARBA00022840"/>
    </source>
</evidence>
<evidence type="ECO:0000259" key="11">
    <source>
        <dbReference type="PROSITE" id="PS50893"/>
    </source>
</evidence>
<feature type="transmembrane region" description="Helical" evidence="10">
    <location>
        <begin position="658"/>
        <end position="675"/>
    </location>
</feature>
<feature type="transmembrane region" description="Helical" evidence="10">
    <location>
        <begin position="687"/>
        <end position="707"/>
    </location>
</feature>
<dbReference type="OrthoDB" id="245989at2759"/>
<feature type="transmembrane region" description="Helical" evidence="10">
    <location>
        <begin position="1296"/>
        <end position="1325"/>
    </location>
</feature>
<dbReference type="EMBL" id="SRRM01000004">
    <property type="protein sequence ID" value="TKY89707.1"/>
    <property type="molecule type" value="Genomic_DNA"/>
</dbReference>
<dbReference type="InterPro" id="IPR034001">
    <property type="entry name" value="ABCG_PDR_1"/>
</dbReference>
<feature type="transmembrane region" description="Helical" evidence="10">
    <location>
        <begin position="634"/>
        <end position="652"/>
    </location>
</feature>
<comment type="subcellular location">
    <subcellularLocation>
        <location evidence="1">Membrane</location>
        <topology evidence="1">Multi-pass membrane protein</topology>
    </subcellularLocation>
</comment>
<feature type="region of interest" description="Disordered" evidence="9">
    <location>
        <begin position="1"/>
        <end position="83"/>
    </location>
</feature>
<evidence type="ECO:0000256" key="7">
    <source>
        <dbReference type="ARBA" id="ARBA00022989"/>
    </source>
</evidence>
<accession>A0A4U7KZF2</accession>
<evidence type="ECO:0000256" key="8">
    <source>
        <dbReference type="ARBA" id="ARBA00023136"/>
    </source>
</evidence>
<evidence type="ECO:0000256" key="9">
    <source>
        <dbReference type="SAM" id="MobiDB-lite"/>
    </source>
</evidence>
<feature type="transmembrane region" description="Helical" evidence="10">
    <location>
        <begin position="1495"/>
        <end position="1516"/>
    </location>
</feature>
<dbReference type="PROSITE" id="PS00211">
    <property type="entry name" value="ABC_TRANSPORTER_1"/>
    <property type="match status" value="1"/>
</dbReference>
<feature type="transmembrane region" description="Helical" evidence="10">
    <location>
        <begin position="1365"/>
        <end position="1385"/>
    </location>
</feature>
<dbReference type="InterPro" id="IPR003439">
    <property type="entry name" value="ABC_transporter-like_ATP-bd"/>
</dbReference>
<feature type="region of interest" description="Disordered" evidence="9">
    <location>
        <begin position="1527"/>
        <end position="1572"/>
    </location>
</feature>
<dbReference type="InterPro" id="IPR003593">
    <property type="entry name" value="AAA+_ATPase"/>
</dbReference>
<feature type="transmembrane region" description="Helical" evidence="10">
    <location>
        <begin position="1228"/>
        <end position="1246"/>
    </location>
</feature>
<dbReference type="Pfam" id="PF19055">
    <property type="entry name" value="ABC2_membrane_7"/>
    <property type="match status" value="1"/>
</dbReference>
<feature type="transmembrane region" description="Helical" evidence="10">
    <location>
        <begin position="797"/>
        <end position="814"/>
    </location>
</feature>
<feature type="domain" description="ABC transporter" evidence="11">
    <location>
        <begin position="171"/>
        <end position="433"/>
    </location>
</feature>
<feature type="transmembrane region" description="Helical" evidence="10">
    <location>
        <begin position="1337"/>
        <end position="1359"/>
    </location>
</feature>
<dbReference type="Pfam" id="PF14510">
    <property type="entry name" value="ABC_trans_N"/>
    <property type="match status" value="1"/>
</dbReference>
<dbReference type="InterPro" id="IPR027417">
    <property type="entry name" value="P-loop_NTPase"/>
</dbReference>
<evidence type="ECO:0000256" key="10">
    <source>
        <dbReference type="SAM" id="Phobius"/>
    </source>
</evidence>
<dbReference type="Gene3D" id="3.40.50.300">
    <property type="entry name" value="P-loop containing nucleotide triphosphate hydrolases"/>
    <property type="match status" value="2"/>
</dbReference>
<dbReference type="Pfam" id="PF01061">
    <property type="entry name" value="ABC2_membrane"/>
    <property type="match status" value="2"/>
</dbReference>
<dbReference type="InterPro" id="IPR043926">
    <property type="entry name" value="ABCG_dom"/>
</dbReference>
<gene>
    <name evidence="12" type="ORF">EX895_001492</name>
</gene>
<feature type="transmembrane region" description="Helical" evidence="10">
    <location>
        <begin position="713"/>
        <end position="733"/>
    </location>
</feature>
<dbReference type="CDD" id="cd03233">
    <property type="entry name" value="ABCG_PDR_domain1"/>
    <property type="match status" value="1"/>
</dbReference>
<sequence>MEQATTPAAVPAPPITHAAVNERESGAVGTDAHTTHAASSVTNGEGQVSSNDSSDQSSPEMPPVERTKSGRGSVPFTSLDPQGVAELTRRLTQQSLVTRTRTSDGGEAAVGFDPFDKNGKFELERFLRHVMDQVHGAGNETRQMGLVWQNLTVTGLGTGYALGDTVGSLPLKPYEAAKNIKSLLHPPVKTIIDNFEGCVKPGEMLLVLGRPGAGCTSFLKTLASYRDGFKDITGTLLYQGMDHTVIDKRLRGDVVYCQEDDIHFPTLTVYQTLAFAVATRAPQARRRLHLLESENTTTRDGYIKTLVEVLATILGLRHTYNTKVGNDFVRGVSGGERKRVSVAETLASRAKVVLFDNSSRGLDSSTALEFVKSLRISTDIANSTTVASIYQAGEGLTQLFDKVLVINEGRQVYFGPTSEAPDYFKEMGYIPQERQTTADYLVACTDAHGRKLREGYEKRAPRTADEMARYWQNSPQGRKNHEEVQAYLKELESNVDDEAVKRYKALAREDKAKRTRKGSAYIISLPMQIRLAIKRRAQITWGDILTQVIIAMASLFQALIIGSVFLLMPKNTSGFFSRGGVIFFALLYNSFTAMSEITAGYAQRPIVIRHRRFAMIHPFSDALANTLLDMPIRLMTLTVFDIVLYFMVGLQYTAGQFFVFYSTTALITFTMVAFFRMLAAATKSESLATMIGGLAVIDLALYAGYVIPRPSMVVWWKWLSYCNPVAFAFEILLTNEFRTLNVPCADFIPSGQAYDNVSDQYKTCPVASARPGQNIVIGSEYLEQSFGYKWSHAGRNAGIIFAFWFFFLFVYSVASEFQKDPSASGGVMVYKRGAAPKEVVEAAKASGDVEAGDAAATTPAAGAESEQIEQSDKAVGKLESSTSVFAWKNVNYDVLIKGNPRRLLSDVSGFVAPGKMTALMGESGAGKTTLLNVLAQRTDTGVVKGIFSVNGAPLPKSFQSNTGYCQQQDVHLGTQTVREALQFSALLRQPRETPKEEKLAYVENVISMLEMESWAEALVGEVGMGLNVEQRKRLTIGVELASKPKLLLFLDEPTSGLDAMAAWSIVRFLRKLAEAGQAILCTIHQPSGELFNQFDRLLLLQKGGKTVFFGDIGSNSQKLINYFGDRADKRCGENDNPAEYILDVIGAGATATSDQDWHQLFRESHLYTDMMKQIEQIDASAANHHATAEEEAMGQREYAEPLSVQVGQVMRRAFTHYWRDTTYIMSKLMLNIIAGLFIGSSFWNQGRDETSASMQNKIFAIFMALVLSTSLSQQLQPVFIQFRALYEVRERPSKMYSWPVAVASALVVEVPWNLLGGTLFWAPWYFMTRFPSGKTAVLVWGYYMLFQIYYQTFAAAIAAMSPNPMIASILFSTFFSFVIVFCGVVQPPPLLPYFWRSWMFVASPFTYLLEGMLGAVLNDKPVRCGANEYNTINPPPGQTCAQYLGNFVTTLDGPNLGSGYYIDGANGSCNYCRYRVGNDYLRSISLSAAHRYRNLGIICIYIVFNIALCFALFYLFRIFRLSNFKKSTNSSSTKKTTKKAVEEEQPESEKSTTGDAAQVAASKANAGGEKVAEEVSATSAAAKGAGHQDASEASVPASNLFGGFGQASVQDTQAKV</sequence>
<dbReference type="InterPro" id="IPR017871">
    <property type="entry name" value="ABC_transporter-like_CS"/>
</dbReference>
<keyword evidence="4 10" id="KW-0812">Transmembrane</keyword>
<keyword evidence="6" id="KW-0067">ATP-binding</keyword>
<protein>
    <recommendedName>
        <fullName evidence="11">ABC transporter domain-containing protein</fullName>
    </recommendedName>
</protein>
<feature type="transmembrane region" description="Helical" evidence="10">
    <location>
        <begin position="544"/>
        <end position="568"/>
    </location>
</feature>
<keyword evidence="13" id="KW-1185">Reference proteome</keyword>
<evidence type="ECO:0000256" key="2">
    <source>
        <dbReference type="ARBA" id="ARBA00006012"/>
    </source>
</evidence>
<evidence type="ECO:0000256" key="4">
    <source>
        <dbReference type="ARBA" id="ARBA00022692"/>
    </source>
</evidence>
<dbReference type="GO" id="GO:0005524">
    <property type="term" value="F:ATP binding"/>
    <property type="evidence" value="ECO:0007669"/>
    <property type="project" value="UniProtKB-KW"/>
</dbReference>
<dbReference type="GO" id="GO:0016020">
    <property type="term" value="C:membrane"/>
    <property type="evidence" value="ECO:0007669"/>
    <property type="project" value="UniProtKB-SubCell"/>
</dbReference>
<feature type="compositionally biased region" description="Low complexity" evidence="9">
    <location>
        <begin position="1"/>
        <end position="19"/>
    </location>
</feature>
<evidence type="ECO:0000313" key="12">
    <source>
        <dbReference type="EMBL" id="TKY89707.1"/>
    </source>
</evidence>